<dbReference type="Gene3D" id="3.40.50.2000">
    <property type="entry name" value="Glycogen Phosphorylase B"/>
    <property type="match status" value="3"/>
</dbReference>
<evidence type="ECO:0000313" key="3">
    <source>
        <dbReference type="EMBL" id="KAF5180099.1"/>
    </source>
</evidence>
<evidence type="ECO:0000313" key="4">
    <source>
        <dbReference type="Proteomes" id="UP000554482"/>
    </source>
</evidence>
<dbReference type="AlphaFoldDB" id="A0A7J6V4V5"/>
<reference evidence="3 4" key="1">
    <citation type="submission" date="2020-06" db="EMBL/GenBank/DDBJ databases">
        <title>Transcriptomic and genomic resources for Thalictrum thalictroides and T. hernandezii: Facilitating candidate gene discovery in an emerging model plant lineage.</title>
        <authorList>
            <person name="Arias T."/>
            <person name="Riano-Pachon D.M."/>
            <person name="Di Stilio V.S."/>
        </authorList>
    </citation>
    <scope>NUCLEOTIDE SEQUENCE [LARGE SCALE GENOMIC DNA]</scope>
    <source>
        <strain evidence="4">cv. WT478/WT964</strain>
        <tissue evidence="3">Leaves</tissue>
    </source>
</reference>
<evidence type="ECO:0000256" key="1">
    <source>
        <dbReference type="ARBA" id="ARBA00022676"/>
    </source>
</evidence>
<dbReference type="GO" id="GO:0016757">
    <property type="term" value="F:glycosyltransferase activity"/>
    <property type="evidence" value="ECO:0007669"/>
    <property type="project" value="UniProtKB-KW"/>
</dbReference>
<gene>
    <name evidence="3" type="ORF">FRX31_030314</name>
</gene>
<keyword evidence="1" id="KW-0328">Glycosyltransferase</keyword>
<dbReference type="PANTHER" id="PTHR46039:SF5">
    <property type="entry name" value="SUCROSE-PHOSPHATE SYNTHASE 3-RELATED"/>
    <property type="match status" value="1"/>
</dbReference>
<dbReference type="Proteomes" id="UP000554482">
    <property type="component" value="Unassembled WGS sequence"/>
</dbReference>
<sequence>MYYDTDMISLHGLVRGQNMELGRDSDTGGQIKYVVELARALAMMPGVYRVDLFTRQISSPEVDWSYGEPTEMLTSGSESNDGNDVGESSGAYIVRIPFGPRDKYLHKELLWPHIQEFVDDAGDSAALLSGALSVPMVLTGHSLGRNKLEQLLKQGRQSKEDINSTYKIMRRIEAEELSLDAAELVITSTKQEIEEQWGLYDGFDVKLEKVLRARARRGVNCHGRYMPRMAVIPPGMDFSNVVQEEVPDTDGELLALIGGEGSSPRAVPPIWSELMRFFTNPHKPIIMALRRPDPKKNLTTLLKAFGECRPLRELANLTLVMGNRDDIDEMSSGNASVLTTVLKLIDKYDLYGHVAYPKHHRQSDVPDIYRLTAKTKVCSNFRFAQISDTVSS</sequence>
<comment type="caution">
    <text evidence="3">The sequence shown here is derived from an EMBL/GenBank/DDBJ whole genome shotgun (WGS) entry which is preliminary data.</text>
</comment>
<dbReference type="PANTHER" id="PTHR46039">
    <property type="entry name" value="SUCROSE-PHOSPHATE SYNTHASE 3-RELATED"/>
    <property type="match status" value="1"/>
</dbReference>
<evidence type="ECO:0000256" key="2">
    <source>
        <dbReference type="ARBA" id="ARBA00022679"/>
    </source>
</evidence>
<dbReference type="OrthoDB" id="512920at2759"/>
<keyword evidence="4" id="KW-1185">Reference proteome</keyword>
<proteinExistence type="predicted"/>
<name>A0A7J6V4V5_THATH</name>
<protein>
    <submittedName>
        <fullName evidence="3">Sucrose-phosphate synthase</fullName>
    </submittedName>
</protein>
<accession>A0A7J6V4V5</accession>
<keyword evidence="2" id="KW-0808">Transferase</keyword>
<dbReference type="SUPFAM" id="SSF53756">
    <property type="entry name" value="UDP-Glycosyltransferase/glycogen phosphorylase"/>
    <property type="match status" value="1"/>
</dbReference>
<dbReference type="InterPro" id="IPR044161">
    <property type="entry name" value="SPS"/>
</dbReference>
<dbReference type="EMBL" id="JABWDY010037855">
    <property type="protein sequence ID" value="KAF5180099.1"/>
    <property type="molecule type" value="Genomic_DNA"/>
</dbReference>
<organism evidence="3 4">
    <name type="scientific">Thalictrum thalictroides</name>
    <name type="common">Rue-anemone</name>
    <name type="synonym">Anemone thalictroides</name>
    <dbReference type="NCBI Taxonomy" id="46969"/>
    <lineage>
        <taxon>Eukaryota</taxon>
        <taxon>Viridiplantae</taxon>
        <taxon>Streptophyta</taxon>
        <taxon>Embryophyta</taxon>
        <taxon>Tracheophyta</taxon>
        <taxon>Spermatophyta</taxon>
        <taxon>Magnoliopsida</taxon>
        <taxon>Ranunculales</taxon>
        <taxon>Ranunculaceae</taxon>
        <taxon>Thalictroideae</taxon>
        <taxon>Thalictrum</taxon>
    </lineage>
</organism>